<comment type="caution">
    <text evidence="1">The sequence shown here is derived from an EMBL/GenBank/DDBJ whole genome shotgun (WGS) entry which is preliminary data.</text>
</comment>
<name>A0A101TCQ6_9ACTN</name>
<dbReference type="PANTHER" id="PTHR35526">
    <property type="entry name" value="ANTI-SIGMA-F FACTOR RSBW-RELATED"/>
    <property type="match status" value="1"/>
</dbReference>
<dbReference type="CDD" id="cd16936">
    <property type="entry name" value="HATPase_RsbW-like"/>
    <property type="match status" value="1"/>
</dbReference>
<dbReference type="PANTHER" id="PTHR35526:SF3">
    <property type="entry name" value="ANTI-SIGMA-F FACTOR RSBW"/>
    <property type="match status" value="1"/>
</dbReference>
<dbReference type="AlphaFoldDB" id="A0A101TCQ6"/>
<evidence type="ECO:0000313" key="1">
    <source>
        <dbReference type="EMBL" id="KUN89904.1"/>
    </source>
</evidence>
<protein>
    <recommendedName>
        <fullName evidence="3">Histidine kinase/HSP90-like ATPase domain-containing protein</fullName>
    </recommendedName>
</protein>
<dbReference type="Gene3D" id="3.30.565.10">
    <property type="entry name" value="Histidine kinase-like ATPase, C-terminal domain"/>
    <property type="match status" value="1"/>
</dbReference>
<dbReference type="Proteomes" id="UP000053024">
    <property type="component" value="Unassembled WGS sequence"/>
</dbReference>
<accession>A0A101TCQ6</accession>
<reference evidence="1 2" key="1">
    <citation type="submission" date="2015-10" db="EMBL/GenBank/DDBJ databases">
        <title>Draft genome sequence of Streptomyces bungoensis DSM 41781, type strain for the species Streptomyces bungoensis.</title>
        <authorList>
            <person name="Ruckert C."/>
            <person name="Winkler A."/>
            <person name="Kalinowski J."/>
            <person name="Kampfer P."/>
            <person name="Glaeser S."/>
        </authorList>
    </citation>
    <scope>NUCLEOTIDE SEQUENCE [LARGE SCALE GENOMIC DNA]</scope>
    <source>
        <strain evidence="1 2">DSM 41781</strain>
    </source>
</reference>
<dbReference type="EMBL" id="LMWX01000003">
    <property type="protein sequence ID" value="KUN89904.1"/>
    <property type="molecule type" value="Genomic_DNA"/>
</dbReference>
<proteinExistence type="predicted"/>
<organism evidence="1 2">
    <name type="scientific">Streptomyces bungoensis</name>
    <dbReference type="NCBI Taxonomy" id="285568"/>
    <lineage>
        <taxon>Bacteria</taxon>
        <taxon>Bacillati</taxon>
        <taxon>Actinomycetota</taxon>
        <taxon>Actinomycetes</taxon>
        <taxon>Kitasatosporales</taxon>
        <taxon>Streptomycetaceae</taxon>
        <taxon>Streptomyces</taxon>
    </lineage>
</organism>
<sequence>MINAIRHATGPVCLRLIRDRGLICEVSDASSISPHLRHARTTDEGGRGLLIVAHMARRWGTRYTKTGKITWTEQVIAADASG</sequence>
<dbReference type="InterPro" id="IPR036890">
    <property type="entry name" value="HATPase_C_sf"/>
</dbReference>
<evidence type="ECO:0008006" key="3">
    <source>
        <dbReference type="Google" id="ProtNLM"/>
    </source>
</evidence>
<evidence type="ECO:0000313" key="2">
    <source>
        <dbReference type="Proteomes" id="UP000053024"/>
    </source>
</evidence>
<keyword evidence="2" id="KW-1185">Reference proteome</keyword>
<dbReference type="InterPro" id="IPR050267">
    <property type="entry name" value="Anti-sigma-factor_SerPK"/>
</dbReference>
<dbReference type="STRING" id="285568.AQJ66_02215"/>
<gene>
    <name evidence="1" type="ORF">AQJ66_02215</name>
</gene>